<reference evidence="1 2" key="1">
    <citation type="submission" date="2019-02" db="EMBL/GenBank/DDBJ databases">
        <title>Genome sequencing of the rare red list fungi Phlebia centrifuga.</title>
        <authorList>
            <person name="Buettner E."/>
            <person name="Kellner H."/>
        </authorList>
    </citation>
    <scope>NUCLEOTIDE SEQUENCE [LARGE SCALE GENOMIC DNA]</scope>
    <source>
        <strain evidence="1 2">DSM 108282</strain>
    </source>
</reference>
<evidence type="ECO:0000313" key="1">
    <source>
        <dbReference type="EMBL" id="THG92884.1"/>
    </source>
</evidence>
<dbReference type="AlphaFoldDB" id="A0A4S4K579"/>
<protein>
    <submittedName>
        <fullName evidence="1">Uncharacterized protein</fullName>
    </submittedName>
</protein>
<keyword evidence="2" id="KW-1185">Reference proteome</keyword>
<sequence length="78" mass="8859">MSSLEQQCAKHLALCVKYRTFNSKRKKRIWDGCMVNLKGPAGICVFLLHATSKSLIQRLWHPEQRLLLTSSPGIPVSH</sequence>
<dbReference type="Proteomes" id="UP000309038">
    <property type="component" value="Unassembled WGS sequence"/>
</dbReference>
<comment type="caution">
    <text evidence="1">The sequence shown here is derived from an EMBL/GenBank/DDBJ whole genome shotgun (WGS) entry which is preliminary data.</text>
</comment>
<name>A0A4S4K579_9APHY</name>
<organism evidence="1 2">
    <name type="scientific">Hermanssonia centrifuga</name>
    <dbReference type="NCBI Taxonomy" id="98765"/>
    <lineage>
        <taxon>Eukaryota</taxon>
        <taxon>Fungi</taxon>
        <taxon>Dikarya</taxon>
        <taxon>Basidiomycota</taxon>
        <taxon>Agaricomycotina</taxon>
        <taxon>Agaricomycetes</taxon>
        <taxon>Polyporales</taxon>
        <taxon>Meruliaceae</taxon>
        <taxon>Hermanssonia</taxon>
    </lineage>
</organism>
<dbReference type="EMBL" id="SGPJ01000882">
    <property type="protein sequence ID" value="THG92884.1"/>
    <property type="molecule type" value="Genomic_DNA"/>
</dbReference>
<proteinExistence type="predicted"/>
<evidence type="ECO:0000313" key="2">
    <source>
        <dbReference type="Proteomes" id="UP000309038"/>
    </source>
</evidence>
<gene>
    <name evidence="1" type="ORF">EW026_g8181</name>
</gene>
<accession>A0A4S4K579</accession>